<proteinExistence type="predicted"/>
<name>A0AAD7E6K9_9AGAR</name>
<dbReference type="Proteomes" id="UP001218218">
    <property type="component" value="Unassembled WGS sequence"/>
</dbReference>
<accession>A0AAD7E6K9</accession>
<evidence type="ECO:0000313" key="2">
    <source>
        <dbReference type="Proteomes" id="UP001218218"/>
    </source>
</evidence>
<protein>
    <submittedName>
        <fullName evidence="1">Uncharacterized protein</fullName>
    </submittedName>
</protein>
<evidence type="ECO:0000313" key="1">
    <source>
        <dbReference type="EMBL" id="KAJ7300701.1"/>
    </source>
</evidence>
<sequence length="165" mass="17444">MPAVRALQTVCPTCSCRAQDPGVNICSQPIFAQDTPLAHPYIQNTVLSIAILPLSVCAFQTESLSVLVLHVCCAIVAYNTDPTGMRADLHWLCAGANTTKTLFPCPPCAEFSVQTSWCVGKLGAFDFSGAVAGDEKAAACVVFRHLHLVRQDCSDVWVGCGADGG</sequence>
<dbReference type="EMBL" id="JARIHO010000155">
    <property type="protein sequence ID" value="KAJ7300701.1"/>
    <property type="molecule type" value="Genomic_DNA"/>
</dbReference>
<dbReference type="AlphaFoldDB" id="A0AAD7E6K9"/>
<keyword evidence="2" id="KW-1185">Reference proteome</keyword>
<organism evidence="1 2">
    <name type="scientific">Mycena albidolilacea</name>
    <dbReference type="NCBI Taxonomy" id="1033008"/>
    <lineage>
        <taxon>Eukaryota</taxon>
        <taxon>Fungi</taxon>
        <taxon>Dikarya</taxon>
        <taxon>Basidiomycota</taxon>
        <taxon>Agaricomycotina</taxon>
        <taxon>Agaricomycetes</taxon>
        <taxon>Agaricomycetidae</taxon>
        <taxon>Agaricales</taxon>
        <taxon>Marasmiineae</taxon>
        <taxon>Mycenaceae</taxon>
        <taxon>Mycena</taxon>
    </lineage>
</organism>
<reference evidence="1" key="1">
    <citation type="submission" date="2023-03" db="EMBL/GenBank/DDBJ databases">
        <title>Massive genome expansion in bonnet fungi (Mycena s.s.) driven by repeated elements and novel gene families across ecological guilds.</title>
        <authorList>
            <consortium name="Lawrence Berkeley National Laboratory"/>
            <person name="Harder C.B."/>
            <person name="Miyauchi S."/>
            <person name="Viragh M."/>
            <person name="Kuo A."/>
            <person name="Thoen E."/>
            <person name="Andreopoulos B."/>
            <person name="Lu D."/>
            <person name="Skrede I."/>
            <person name="Drula E."/>
            <person name="Henrissat B."/>
            <person name="Morin E."/>
            <person name="Kohler A."/>
            <person name="Barry K."/>
            <person name="LaButti K."/>
            <person name="Morin E."/>
            <person name="Salamov A."/>
            <person name="Lipzen A."/>
            <person name="Mereny Z."/>
            <person name="Hegedus B."/>
            <person name="Baldrian P."/>
            <person name="Stursova M."/>
            <person name="Weitz H."/>
            <person name="Taylor A."/>
            <person name="Grigoriev I.V."/>
            <person name="Nagy L.G."/>
            <person name="Martin F."/>
            <person name="Kauserud H."/>
        </authorList>
    </citation>
    <scope>NUCLEOTIDE SEQUENCE</scope>
    <source>
        <strain evidence="1">CBHHK002</strain>
    </source>
</reference>
<comment type="caution">
    <text evidence="1">The sequence shown here is derived from an EMBL/GenBank/DDBJ whole genome shotgun (WGS) entry which is preliminary data.</text>
</comment>
<gene>
    <name evidence="1" type="ORF">DFH08DRAFT_979413</name>
</gene>